<reference evidence="1" key="1">
    <citation type="submission" date="2018-08" db="EMBL/GenBank/DDBJ databases">
        <authorList>
            <person name="Rossello M."/>
        </authorList>
    </citation>
    <scope>NUCLEOTIDE SEQUENCE [LARGE SCALE GENOMIC DNA]</scope>
    <source>
        <strain evidence="1">cv. Chinese Spring</strain>
    </source>
</reference>
<dbReference type="Gramene" id="TraesROB_scaffold_081125_01G000200.1">
    <property type="protein sequence ID" value="TraesROB_scaffold_081125_01G000200.1"/>
    <property type="gene ID" value="TraesROB_scaffold_081125_01G000200"/>
</dbReference>
<dbReference type="PANTHER" id="PTHR32161:SF16">
    <property type="entry name" value="EXPRESSED PROTEIN"/>
    <property type="match status" value="1"/>
</dbReference>
<dbReference type="Proteomes" id="UP000019116">
    <property type="component" value="Chromosome 5D"/>
</dbReference>
<dbReference type="AlphaFoldDB" id="A0A3B6MIG1"/>
<dbReference type="Gramene" id="TraesNOR5D03G03057840.1">
    <property type="protein sequence ID" value="TraesNOR5D03G03057840.1"/>
    <property type="gene ID" value="TraesNOR5D03G03057840"/>
</dbReference>
<dbReference type="RefSeq" id="XP_044400734.1">
    <property type="nucleotide sequence ID" value="XM_044544799.1"/>
</dbReference>
<dbReference type="SUPFAM" id="SSF82171">
    <property type="entry name" value="DPP6 N-terminal domain-like"/>
    <property type="match status" value="1"/>
</dbReference>
<dbReference type="OrthoDB" id="43744at2759"/>
<protein>
    <recommendedName>
        <fullName evidence="3">Dipeptidylpeptidase IV N-terminal domain-containing protein</fullName>
    </recommendedName>
</protein>
<dbReference type="Gramene" id="TraesCLE_scaffold_030939_01G000200.1">
    <property type="protein sequence ID" value="TraesCLE_scaffold_030939_01G000200.1"/>
    <property type="gene ID" value="TraesCLE_scaffold_030939_01G000200"/>
</dbReference>
<dbReference type="Gramene" id="TraesJAG5D03G03028950.1">
    <property type="protein sequence ID" value="TraesJAG5D03G03028950.1"/>
    <property type="gene ID" value="TraesJAG5D03G03028950"/>
</dbReference>
<dbReference type="InterPro" id="IPR011042">
    <property type="entry name" value="6-blade_b-propeller_TolB-like"/>
</dbReference>
<evidence type="ECO:0008006" key="3">
    <source>
        <dbReference type="Google" id="ProtNLM"/>
    </source>
</evidence>
<dbReference type="OMA" id="QIFDTAM"/>
<sequence length="782" mass="86779">MGESRGSISFFGTYRPPVPLGIFSCPVDPPPSSYKDELLLTDDLSYNQNGQPVPAAALKEILAFMGKKNPKVASDCGVTLEDVAKGTVTGLVFVSERDRGLETLHLALRRPATGQVVKVLSLLGDIYGVDGGVRMEDSGCIAGGFTVNGGRRTVGYSLVYVSTKEPARTRRTPWTVVYRTDLADGKTERLTPLGQYDLSPAVSPSGKMVAVANFHGNRWNGEIENLKTQIVIMNVDKRAQGSLDRKVVIKDGGWPTWGSDNIIFFHRGVDSKPPSNTAAWAVYRYDIAAGKEDWVTPAGMDAMTPAAISETRVAVAFIGEKSKQVQMQVEREESQYRHIQIFDTAMPEKLPVKITQMMRKEGDHYNPFVLDGGSRIGYHRCRTDKLLPITIKDNNGGEKKSTSIERKFDKVQSHQPDVGLFRVTGVFPSISKDGKKLAFVDNEFKAVWLADSQGGLRIVYKVRKEKSVFSTSWNQNDKLDTLYVCEGPAFTIKEPVQIMRIPDVSAPGRRRALALTDKPFNCAFPSTNADGDKLVFRSSRDRVGGERKHKNLFIIDAIKGEALGVDQLTDGPWTDTHCSWSPREGCDWIVFSSSGRPEKDVFKPADEPELDHGLDPGYFAVYLVSAKDMVKGMVPAPVRVIYSAPTIAGHINHPVFSPDMMSIVFAADLAAVSADPISMPHFTHSVRPYGDIFSVNLIDTEDDMAKNKDIQKFHRVTHSRYEYSTPTWSGRADDELDPNTKWKMLESWHDDFQPRCPYVGGQAGQKESWHMTGHLSIDKRCC</sequence>
<dbReference type="Gramene" id="TraesARI5D03G02981340.1">
    <property type="protein sequence ID" value="TraesARI5D03G02981340.1"/>
    <property type="gene ID" value="TraesARI5D03G02981340"/>
</dbReference>
<reference evidence="1" key="2">
    <citation type="submission" date="2018-10" db="UniProtKB">
        <authorList>
            <consortium name="EnsemblPlants"/>
        </authorList>
    </citation>
    <scope>IDENTIFICATION</scope>
</reference>
<proteinExistence type="predicted"/>
<accession>A0A3B6MIG1</accession>
<dbReference type="InterPro" id="IPR011659">
    <property type="entry name" value="WD40"/>
</dbReference>
<dbReference type="PANTHER" id="PTHR32161">
    <property type="entry name" value="DPP6 N-TERMINAL DOMAIN-LIKE PROTEIN"/>
    <property type="match status" value="1"/>
</dbReference>
<dbReference type="Pfam" id="PF07676">
    <property type="entry name" value="PD40"/>
    <property type="match status" value="1"/>
</dbReference>
<dbReference type="PaxDb" id="4565-Traes_5DS_12012F348.1"/>
<keyword evidence="2" id="KW-1185">Reference proteome</keyword>
<dbReference type="GeneID" id="123124098"/>
<name>A0A3B6MIG1_WHEAT</name>
<dbReference type="Gramene" id="TraesJUL5D03G03053550.1">
    <property type="protein sequence ID" value="TraesJUL5D03G03053550.1"/>
    <property type="gene ID" value="TraesJUL5D03G03053550"/>
</dbReference>
<evidence type="ECO:0000313" key="2">
    <source>
        <dbReference type="Proteomes" id="UP000019116"/>
    </source>
</evidence>
<dbReference type="EnsemblPlants" id="TraesCS5D02G016500.1">
    <property type="protein sequence ID" value="TraesCS5D02G016500.1"/>
    <property type="gene ID" value="TraesCS5D02G016500"/>
</dbReference>
<dbReference type="Gene3D" id="2.120.10.30">
    <property type="entry name" value="TolB, C-terminal domain"/>
    <property type="match status" value="2"/>
</dbReference>
<dbReference type="Gramene" id="TraesSTA5D03G03020520.1">
    <property type="protein sequence ID" value="TraesSTA5D03G03020520.1"/>
    <property type="gene ID" value="TraesSTA5D03G03020520"/>
</dbReference>
<dbReference type="KEGG" id="taes:123124098"/>
<dbReference type="Gramene" id="TraesLDM5D03G03034000.1">
    <property type="protein sequence ID" value="TraesLDM5D03G03034000.1"/>
    <property type="gene ID" value="TraesLDM5D03G03034000"/>
</dbReference>
<dbReference type="Gramene" id="TraesCS5D02G016500.1">
    <property type="protein sequence ID" value="TraesCS5D02G016500.1"/>
    <property type="gene ID" value="TraesCS5D02G016500"/>
</dbReference>
<dbReference type="Gramene" id="TraesSYM5D03G02968370.1">
    <property type="protein sequence ID" value="TraesSYM5D03G02968370.1"/>
    <property type="gene ID" value="TraesSYM5D03G02968370"/>
</dbReference>
<dbReference type="Gramene" id="TraesCAD_scaffold_022997_01G000200.1">
    <property type="protein sequence ID" value="TraesCAD_scaffold_022997_01G000200.1"/>
    <property type="gene ID" value="TraesCAD_scaffold_022997_01G000200"/>
</dbReference>
<dbReference type="Gramene" id="TraesLAC5D03G02985120.1">
    <property type="protein sequence ID" value="TraesLAC5D03G02985120.1"/>
    <property type="gene ID" value="TraesLAC5D03G02985120"/>
</dbReference>
<dbReference type="Gramene" id="TraesWEE_scaffold_075140_01G000100.1">
    <property type="protein sequence ID" value="TraesWEE_scaffold_075140_01G000100.1"/>
    <property type="gene ID" value="TraesWEE_scaffold_075140_01G000100"/>
</dbReference>
<dbReference type="Gramene" id="TraesMAC5D03G03027840.1">
    <property type="protein sequence ID" value="TraesMAC5D03G03027840.1"/>
    <property type="gene ID" value="TraesMAC5D03G03027840"/>
</dbReference>
<dbReference type="Gramene" id="TraesCS5D03G0036300.1">
    <property type="protein sequence ID" value="TraesCS5D03G0036300.1.CDS"/>
    <property type="gene ID" value="TraesCS5D03G0036300"/>
</dbReference>
<organism evidence="1">
    <name type="scientific">Triticum aestivum</name>
    <name type="common">Wheat</name>
    <dbReference type="NCBI Taxonomy" id="4565"/>
    <lineage>
        <taxon>Eukaryota</taxon>
        <taxon>Viridiplantae</taxon>
        <taxon>Streptophyta</taxon>
        <taxon>Embryophyta</taxon>
        <taxon>Tracheophyta</taxon>
        <taxon>Spermatophyta</taxon>
        <taxon>Magnoliopsida</taxon>
        <taxon>Liliopsida</taxon>
        <taxon>Poales</taxon>
        <taxon>Poaceae</taxon>
        <taxon>BOP clade</taxon>
        <taxon>Pooideae</taxon>
        <taxon>Triticodae</taxon>
        <taxon>Triticeae</taxon>
        <taxon>Triticinae</taxon>
        <taxon>Triticum</taxon>
    </lineage>
</organism>
<evidence type="ECO:0000313" key="1">
    <source>
        <dbReference type="EnsemblPlants" id="TraesCS5D02G016500.1"/>
    </source>
</evidence>
<gene>
    <name evidence="1" type="primary">LOC123124098</name>
</gene>